<evidence type="ECO:0000313" key="2">
    <source>
        <dbReference type="EMBL" id="MFC6868283.1"/>
    </source>
</evidence>
<keyword evidence="1" id="KW-0812">Transmembrane</keyword>
<sequence>MTWLGFTFGVAFGTALLPVISIEVFVIGMASSQSTLHWSVLGAVVALGQLTGKVPYYLAARGSIKLPPWLHRAQHYRPPSARRERFRLRTKRIKAWFEALRERCHRHPHWMVGTYGCSAVLGIPPFMGMAVIAGLARMRLSVFLGVGMVGRFARFGALAASPALFASWFHF</sequence>
<keyword evidence="3" id="KW-1185">Reference proteome</keyword>
<protein>
    <recommendedName>
        <fullName evidence="4">Membrane protein YqaA, SNARE-associated domain</fullName>
    </recommendedName>
</protein>
<evidence type="ECO:0008006" key="4">
    <source>
        <dbReference type="Google" id="ProtNLM"/>
    </source>
</evidence>
<feature type="transmembrane region" description="Helical" evidence="1">
    <location>
        <begin position="112"/>
        <end position="136"/>
    </location>
</feature>
<evidence type="ECO:0000256" key="1">
    <source>
        <dbReference type="SAM" id="Phobius"/>
    </source>
</evidence>
<gene>
    <name evidence="2" type="ORF">ACFQGD_14160</name>
</gene>
<feature type="transmembrane region" description="Helical" evidence="1">
    <location>
        <begin position="148"/>
        <end position="169"/>
    </location>
</feature>
<accession>A0ABW2C040</accession>
<keyword evidence="1" id="KW-1133">Transmembrane helix</keyword>
<dbReference type="Proteomes" id="UP001596337">
    <property type="component" value="Unassembled WGS sequence"/>
</dbReference>
<proteinExistence type="predicted"/>
<feature type="transmembrane region" description="Helical" evidence="1">
    <location>
        <begin position="6"/>
        <end position="26"/>
    </location>
</feature>
<comment type="caution">
    <text evidence="2">The sequence shown here is derived from an EMBL/GenBank/DDBJ whole genome shotgun (WGS) entry which is preliminary data.</text>
</comment>
<reference evidence="3" key="1">
    <citation type="journal article" date="2019" name="Int. J. Syst. Evol. Microbiol.">
        <title>The Global Catalogue of Microorganisms (GCM) 10K type strain sequencing project: providing services to taxonomists for standard genome sequencing and annotation.</title>
        <authorList>
            <consortium name="The Broad Institute Genomics Platform"/>
            <consortium name="The Broad Institute Genome Sequencing Center for Infectious Disease"/>
            <person name="Wu L."/>
            <person name="Ma J."/>
        </authorList>
    </citation>
    <scope>NUCLEOTIDE SEQUENCE [LARGE SCALE GENOMIC DNA]</scope>
    <source>
        <strain evidence="3">KCTC 32255</strain>
    </source>
</reference>
<keyword evidence="1" id="KW-0472">Membrane</keyword>
<evidence type="ECO:0000313" key="3">
    <source>
        <dbReference type="Proteomes" id="UP001596337"/>
    </source>
</evidence>
<name>A0ABW2C040_9PSEU</name>
<dbReference type="RefSeq" id="WP_345398778.1">
    <property type="nucleotide sequence ID" value="NZ_BAABLA010000028.1"/>
</dbReference>
<organism evidence="2 3">
    <name type="scientific">Haloechinothrix salitolerans</name>
    <dbReference type="NCBI Taxonomy" id="926830"/>
    <lineage>
        <taxon>Bacteria</taxon>
        <taxon>Bacillati</taxon>
        <taxon>Actinomycetota</taxon>
        <taxon>Actinomycetes</taxon>
        <taxon>Pseudonocardiales</taxon>
        <taxon>Pseudonocardiaceae</taxon>
        <taxon>Haloechinothrix</taxon>
    </lineage>
</organism>
<dbReference type="EMBL" id="JBHSXX010000001">
    <property type="protein sequence ID" value="MFC6868283.1"/>
    <property type="molecule type" value="Genomic_DNA"/>
</dbReference>